<feature type="domain" description="Helitron helicase-like" evidence="3">
    <location>
        <begin position="287"/>
        <end position="372"/>
    </location>
</feature>
<evidence type="ECO:0008006" key="6">
    <source>
        <dbReference type="Google" id="ProtNLM"/>
    </source>
</evidence>
<dbReference type="InterPro" id="IPR025476">
    <property type="entry name" value="Helitron_helicase-like"/>
</dbReference>
<dbReference type="PANTHER" id="PTHR47642">
    <property type="entry name" value="ATP-DEPENDENT DNA HELICASE"/>
    <property type="match status" value="1"/>
</dbReference>
<dbReference type="PANTHER" id="PTHR47642:SF3">
    <property type="entry name" value="ATP-DEPENDENT DNA HELICASE"/>
    <property type="match status" value="1"/>
</dbReference>
<organism evidence="4 5">
    <name type="scientific">Mytilus coruscus</name>
    <name type="common">Sea mussel</name>
    <dbReference type="NCBI Taxonomy" id="42192"/>
    <lineage>
        <taxon>Eukaryota</taxon>
        <taxon>Metazoa</taxon>
        <taxon>Spiralia</taxon>
        <taxon>Lophotrochozoa</taxon>
        <taxon>Mollusca</taxon>
        <taxon>Bivalvia</taxon>
        <taxon>Autobranchia</taxon>
        <taxon>Pteriomorphia</taxon>
        <taxon>Mytilida</taxon>
        <taxon>Mytiloidea</taxon>
        <taxon>Mytilidae</taxon>
        <taxon>Mytilinae</taxon>
        <taxon>Mytilus</taxon>
    </lineage>
</organism>
<name>A0A6J8C2J1_MYTCO</name>
<gene>
    <name evidence="4" type="ORF">MCOR_25503</name>
</gene>
<dbReference type="Pfam" id="PF00078">
    <property type="entry name" value="RVT_1"/>
    <property type="match status" value="1"/>
</dbReference>
<evidence type="ECO:0000313" key="4">
    <source>
        <dbReference type="EMBL" id="CAC5390403.1"/>
    </source>
</evidence>
<reference evidence="4 5" key="1">
    <citation type="submission" date="2020-06" db="EMBL/GenBank/DDBJ databases">
        <authorList>
            <person name="Li R."/>
            <person name="Bekaert M."/>
        </authorList>
    </citation>
    <scope>NUCLEOTIDE SEQUENCE [LARGE SCALE GENOMIC DNA]</scope>
    <source>
        <strain evidence="5">wild</strain>
    </source>
</reference>
<evidence type="ECO:0000259" key="3">
    <source>
        <dbReference type="Pfam" id="PF14214"/>
    </source>
</evidence>
<dbReference type="Proteomes" id="UP000507470">
    <property type="component" value="Unassembled WGS sequence"/>
</dbReference>
<dbReference type="EMBL" id="CACVKT020004515">
    <property type="protein sequence ID" value="CAC5390403.1"/>
    <property type="molecule type" value="Genomic_DNA"/>
</dbReference>
<dbReference type="InterPro" id="IPR000477">
    <property type="entry name" value="RT_dom"/>
</dbReference>
<feature type="domain" description="Reverse transcriptase" evidence="2">
    <location>
        <begin position="169"/>
        <end position="278"/>
    </location>
</feature>
<dbReference type="AlphaFoldDB" id="A0A6J8C2J1"/>
<protein>
    <recommendedName>
        <fullName evidence="6">Reverse transcriptase domain-containing protein</fullName>
    </recommendedName>
</protein>
<evidence type="ECO:0000256" key="1">
    <source>
        <dbReference type="SAM" id="MobiDB-lite"/>
    </source>
</evidence>
<feature type="compositionally biased region" description="Basic and acidic residues" evidence="1">
    <location>
        <begin position="1"/>
        <end position="10"/>
    </location>
</feature>
<evidence type="ECO:0000313" key="5">
    <source>
        <dbReference type="Proteomes" id="UP000507470"/>
    </source>
</evidence>
<evidence type="ECO:0000259" key="2">
    <source>
        <dbReference type="Pfam" id="PF00078"/>
    </source>
</evidence>
<dbReference type="Pfam" id="PF14214">
    <property type="entry name" value="Helitron_like_N"/>
    <property type="match status" value="1"/>
</dbReference>
<dbReference type="InterPro" id="IPR051055">
    <property type="entry name" value="PIF1_helicase"/>
</dbReference>
<accession>A0A6J8C2J1</accession>
<dbReference type="OrthoDB" id="6150644at2759"/>
<feature type="region of interest" description="Disordered" evidence="1">
    <location>
        <begin position="1"/>
        <end position="21"/>
    </location>
</feature>
<keyword evidence="5" id="KW-1185">Reference proteome</keyword>
<sequence length="795" mass="91842">MRTQHNDNYKDNSGSFHGNTNKEEELVNYSDDDPNKFWRRIGQIGIGNERQMRIPNEVTLDDGTITNNLETILKYNKVENCNIEENIICSDLDKIIAIDEVHKVVMNAKSCKSAGIDLIQAELCKIISIISILHKLFNLRFSSGNVSIMWNKGIITPIPKCSTSDPIYPLSYRGITLAPFAYKMYCSILNEILVKWLDEREIINDEQNGFMKGKSTIDHISTLTPIIETRKKCKVSTYVAFIDFKKAYDSINRVFCLFNKLENLGISSEFMYSLKALYSNVESSVRVNANDMHWPDLIMTLHNCSYKEASEYSNAAEFVKKDPFLTALHFQKRFKALLDHVIYGPLQPFGKIKDHFVRVEFQNLGSPHMHMFFFWIENFEETFNDQTKLISYIDKVISTSSSDSDAAKYQTHKHSPYCLKRMGKCRFGFPFRDSKNTKLLSNIDIASESYKGRFYELKRKPEDIYINAYNPIVLKNWQANMDIQVIGDAASAAYYVCAYLCKSEPENLKFALSDVIKKMPENIPQRNRLLKIGCCVLKTRKLSAQEGAYSLLMAFLPHRFEEQLLKENDNSTFEHARDAFINKKENMSLDFLHCCTLINEIENAIRFIRMSRLELNMSMNPATTETEEVVVDEIANISVPLTNVNVKSENSQLHLDMNINSCNNDSSEIFLHELQLKPVNGSYVFEHPFLWNFFKPFFLEENVRQSPDTTYADLLNRARVGLLSNKDIATLNNRVKAVKREQLAVTVHLFPTLKQVKKHNEEMQKLITENEVKIIEAQHYFSQYDINPKDCVDDD</sequence>
<proteinExistence type="predicted"/>